<feature type="coiled-coil region" evidence="2">
    <location>
        <begin position="455"/>
        <end position="490"/>
    </location>
</feature>
<evidence type="ECO:0000256" key="1">
    <source>
        <dbReference type="ARBA" id="ARBA00022598"/>
    </source>
</evidence>
<feature type="domain" description="Bacillithiol biosynthesis BshC N-terminal Rossmann-like" evidence="3">
    <location>
        <begin position="1"/>
        <end position="377"/>
    </location>
</feature>
<accession>A0ABW3NB02</accession>
<dbReference type="InterPro" id="IPR055398">
    <property type="entry name" value="Rossmann-like_BshC"/>
</dbReference>
<dbReference type="RefSeq" id="WP_386132081.1">
    <property type="nucleotide sequence ID" value="NZ_JBHTJL010000016.1"/>
</dbReference>
<feature type="domain" description="Bacillithiol biosynthesis BshC C-terminal coiled-coil" evidence="4">
    <location>
        <begin position="380"/>
        <end position="535"/>
    </location>
</feature>
<reference evidence="6" key="1">
    <citation type="journal article" date="2019" name="Int. J. Syst. Evol. Microbiol.">
        <title>The Global Catalogue of Microorganisms (GCM) 10K type strain sequencing project: providing services to taxonomists for standard genome sequencing and annotation.</title>
        <authorList>
            <consortium name="The Broad Institute Genomics Platform"/>
            <consortium name="The Broad Institute Genome Sequencing Center for Infectious Disease"/>
            <person name="Wu L."/>
            <person name="Ma J."/>
        </authorList>
    </citation>
    <scope>NUCLEOTIDE SEQUENCE [LARGE SCALE GENOMIC DNA]</scope>
    <source>
        <strain evidence="6">CCUG 62215</strain>
    </source>
</reference>
<keyword evidence="1 2" id="KW-0436">Ligase</keyword>
<evidence type="ECO:0000259" key="3">
    <source>
        <dbReference type="Pfam" id="PF10079"/>
    </source>
</evidence>
<dbReference type="Pfam" id="PF24850">
    <property type="entry name" value="CC_BshC"/>
    <property type="match status" value="1"/>
</dbReference>
<dbReference type="EMBL" id="JBHTJL010000016">
    <property type="protein sequence ID" value="MFD1064088.1"/>
    <property type="molecule type" value="Genomic_DNA"/>
</dbReference>
<evidence type="ECO:0000259" key="4">
    <source>
        <dbReference type="Pfam" id="PF24850"/>
    </source>
</evidence>
<proteinExistence type="inferred from homology"/>
<dbReference type="Proteomes" id="UP001597013">
    <property type="component" value="Unassembled WGS sequence"/>
</dbReference>
<evidence type="ECO:0000313" key="5">
    <source>
        <dbReference type="EMBL" id="MFD1064088.1"/>
    </source>
</evidence>
<dbReference type="Pfam" id="PF10079">
    <property type="entry name" value="Rossmann-like_BshC"/>
    <property type="match status" value="1"/>
</dbReference>
<name>A0ABW3NB02_9FLAO</name>
<dbReference type="HAMAP" id="MF_01867">
    <property type="entry name" value="BshC"/>
    <property type="match status" value="1"/>
</dbReference>
<dbReference type="NCBIfam" id="TIGR03998">
    <property type="entry name" value="thiol_BshC"/>
    <property type="match status" value="1"/>
</dbReference>
<dbReference type="PIRSF" id="PIRSF012535">
    <property type="entry name" value="UCP012535"/>
    <property type="match status" value="1"/>
</dbReference>
<keyword evidence="6" id="KW-1185">Reference proteome</keyword>
<sequence>MPTDCLPYRETNYFSKFICDYLDEKPELQPLYNRFPKLENFKAQLEEKSLSVRAQSRTILVEALKNQYKNLDASELTLQNIESLQSENTFTITTGHQLNLFTGPLYFLHKIVSTINLAKQLKETYPDNNFVPIYWMASEDHDFDEINYFNFKGKKIQWPNKVEDNDAGAVGRLTTEGLDAVYEIISAEFGPGKYADQLKQWFKNAYLEHDNLADATRYLANALFAEYGLVVLEADDRELKRLFIPHMQKELIEQTGLKTVNETNEKIEELGYNIQVNPREINLFYITKNLRERIVFEDNRFYVNDTKISWSKEELKLHLNEKPECFSPNVIMRPLYQEVILPNLCYIGGGGEMAYWFQLKSNFEAQKVTFPILLLRNSVLLKTKKQASKQDKLLITNKDLFLKRDSFINKRVRQISNIDIDFTEQIEHLEKQFQDLYALAEQTDKSFIGAVDAQVKKQIKGLQHLEKRLLKAQKKKLADEISRATDLQSQLFPNNSLQERNTNFSELYLEFGDRLIPELIENLEPLKKEFTIITL</sequence>
<dbReference type="EC" id="6.-.-.-" evidence="2"/>
<evidence type="ECO:0000313" key="6">
    <source>
        <dbReference type="Proteomes" id="UP001597013"/>
    </source>
</evidence>
<gene>
    <name evidence="2 5" type="primary">bshC</name>
    <name evidence="5" type="ORF">ACFQ1Q_12595</name>
</gene>
<dbReference type="InterPro" id="IPR055399">
    <property type="entry name" value="CC_BshC"/>
</dbReference>
<evidence type="ECO:0000256" key="2">
    <source>
        <dbReference type="HAMAP-Rule" id="MF_01867"/>
    </source>
</evidence>
<comment type="similarity">
    <text evidence="2">Belongs to the BshC family.</text>
</comment>
<comment type="caution">
    <text evidence="5">The sequence shown here is derived from an EMBL/GenBank/DDBJ whole genome shotgun (WGS) entry which is preliminary data.</text>
</comment>
<protein>
    <recommendedName>
        <fullName evidence="2">Putative cysteine ligase BshC</fullName>
        <ecNumber evidence="2">6.-.-.-</ecNumber>
    </recommendedName>
</protein>
<keyword evidence="2" id="KW-0175">Coiled coil</keyword>
<organism evidence="5 6">
    <name type="scientific">Winogradskyella litorisediminis</name>
    <dbReference type="NCBI Taxonomy" id="1156618"/>
    <lineage>
        <taxon>Bacteria</taxon>
        <taxon>Pseudomonadati</taxon>
        <taxon>Bacteroidota</taxon>
        <taxon>Flavobacteriia</taxon>
        <taxon>Flavobacteriales</taxon>
        <taxon>Flavobacteriaceae</taxon>
        <taxon>Winogradskyella</taxon>
    </lineage>
</organism>
<dbReference type="InterPro" id="IPR011199">
    <property type="entry name" value="Bacillithiol_biosynth_BshC"/>
</dbReference>